<dbReference type="RefSeq" id="WP_189160288.1">
    <property type="nucleotide sequence ID" value="NZ_BMNC01000024.1"/>
</dbReference>
<evidence type="ECO:0000313" key="1">
    <source>
        <dbReference type="EMBL" id="GGN27228.1"/>
    </source>
</evidence>
<proteinExistence type="predicted"/>
<reference evidence="2" key="1">
    <citation type="journal article" date="2019" name="Int. J. Syst. Evol. Microbiol.">
        <title>The Global Catalogue of Microorganisms (GCM) 10K type strain sequencing project: providing services to taxonomists for standard genome sequencing and annotation.</title>
        <authorList>
            <consortium name="The Broad Institute Genomics Platform"/>
            <consortium name="The Broad Institute Genome Sequencing Center for Infectious Disease"/>
            <person name="Wu L."/>
            <person name="Ma J."/>
        </authorList>
    </citation>
    <scope>NUCLEOTIDE SEQUENCE [LARGE SCALE GENOMIC DNA]</scope>
    <source>
        <strain evidence="2">CGMCC 4.7319</strain>
    </source>
</reference>
<sequence length="621" mass="69446">MTASIEVEGRHNTIAGRDLITISAGGGLVRQVFGDQILPTTLTWQRDRFAEPVGFLAAVEFLRVNKFLLLTAASGARTAALCLLHDVHREARMVEHVEVEQDTELRLRRVSEDALVLIDFRTAEDTSPVEAQIGGFIREQVPEGHVVVLLSGNESEEFQGRYGHLHRSLPKPLSHEVLHAHLRHDLPGDRLDLLLKDADWLELAEGARPADVVHFADLFMRAWRDAPQGNPTRDALEAFHKYAKTLANQFDSRSARERSVLLALALVNNGRHESIYRAERILLDLTDHQDEDPRQVLASEGFVSRLTKIADATTSLDRTRLTRRDYDTSVLNHVWRGFPQLREHLSDWIIEVVFDEQARLEPQTRGEIAVRLLTLCTDTRDAKPLLAAVQKWAQHNIALAAGLLDEAAVNENTTVEVRRRMYWWARSSDLPVPLARAVIDACAAKFGVLYPQFALTRLGHLTGHFRADVVRRVEAAMLVLAKERGNADVVLVRMTEWLRTSTGEQWAAAAFVVRELTMPGNGFRSSDDSGVVAWRAILRSSNHSGVVRGLSDWFSAAAAAGAGARTAAFGLVLDAAGDDVNALNLLSMSVDRWKRDQPEGRTEVHDELRRRIDAQHPVVRR</sequence>
<protein>
    <recommendedName>
        <fullName evidence="3">Response regulator receiver domain-containing protein</fullName>
    </recommendedName>
</protein>
<name>A0ABQ2IRZ7_9PSEU</name>
<gene>
    <name evidence="1" type="ORF">GCM10011609_82410</name>
</gene>
<accession>A0ABQ2IRZ7</accession>
<organism evidence="1 2">
    <name type="scientific">Lentzea pudingi</name>
    <dbReference type="NCBI Taxonomy" id="1789439"/>
    <lineage>
        <taxon>Bacteria</taxon>
        <taxon>Bacillati</taxon>
        <taxon>Actinomycetota</taxon>
        <taxon>Actinomycetes</taxon>
        <taxon>Pseudonocardiales</taxon>
        <taxon>Pseudonocardiaceae</taxon>
        <taxon>Lentzea</taxon>
    </lineage>
</organism>
<dbReference type="Proteomes" id="UP000597656">
    <property type="component" value="Unassembled WGS sequence"/>
</dbReference>
<evidence type="ECO:0000313" key="2">
    <source>
        <dbReference type="Proteomes" id="UP000597656"/>
    </source>
</evidence>
<dbReference type="EMBL" id="BMNC01000024">
    <property type="protein sequence ID" value="GGN27228.1"/>
    <property type="molecule type" value="Genomic_DNA"/>
</dbReference>
<evidence type="ECO:0008006" key="3">
    <source>
        <dbReference type="Google" id="ProtNLM"/>
    </source>
</evidence>
<keyword evidence="2" id="KW-1185">Reference proteome</keyword>
<comment type="caution">
    <text evidence="1">The sequence shown here is derived from an EMBL/GenBank/DDBJ whole genome shotgun (WGS) entry which is preliminary data.</text>
</comment>